<gene>
    <name evidence="1" type="ORF">V1477_014481</name>
</gene>
<organism evidence="1 2">
    <name type="scientific">Vespula maculifrons</name>
    <name type="common">Eastern yellow jacket</name>
    <name type="synonym">Wasp</name>
    <dbReference type="NCBI Taxonomy" id="7453"/>
    <lineage>
        <taxon>Eukaryota</taxon>
        <taxon>Metazoa</taxon>
        <taxon>Ecdysozoa</taxon>
        <taxon>Arthropoda</taxon>
        <taxon>Hexapoda</taxon>
        <taxon>Insecta</taxon>
        <taxon>Pterygota</taxon>
        <taxon>Neoptera</taxon>
        <taxon>Endopterygota</taxon>
        <taxon>Hymenoptera</taxon>
        <taxon>Apocrita</taxon>
        <taxon>Aculeata</taxon>
        <taxon>Vespoidea</taxon>
        <taxon>Vespidae</taxon>
        <taxon>Vespinae</taxon>
        <taxon>Vespula</taxon>
    </lineage>
</organism>
<keyword evidence="2" id="KW-1185">Reference proteome</keyword>
<accession>A0ABD2BHW7</accession>
<dbReference type="Proteomes" id="UP001607303">
    <property type="component" value="Unassembled WGS sequence"/>
</dbReference>
<dbReference type="AlphaFoldDB" id="A0ABD2BHW7"/>
<evidence type="ECO:0000313" key="2">
    <source>
        <dbReference type="Proteomes" id="UP001607303"/>
    </source>
</evidence>
<comment type="caution">
    <text evidence="1">The sequence shown here is derived from an EMBL/GenBank/DDBJ whole genome shotgun (WGS) entry which is preliminary data.</text>
</comment>
<name>A0ABD2BHW7_VESMC</name>
<sequence length="83" mass="9824">MYRNYYSSIDYPSKQKSDIDVNFICNKLKINQIVKILNHTPTNEFETRVLISFIKKVETKLSKRDENNEQARQLNLCSRARGI</sequence>
<reference evidence="1 2" key="1">
    <citation type="journal article" date="2024" name="Ann. Entomol. Soc. Am.">
        <title>Genomic analyses of the southern and eastern yellowjacket wasps (Hymenoptera: Vespidae) reveal evolutionary signatures of social life.</title>
        <authorList>
            <person name="Catto M.A."/>
            <person name="Caine P.B."/>
            <person name="Orr S.E."/>
            <person name="Hunt B.G."/>
            <person name="Goodisman M.A.D."/>
        </authorList>
    </citation>
    <scope>NUCLEOTIDE SEQUENCE [LARGE SCALE GENOMIC DNA]</scope>
    <source>
        <strain evidence="1">232</strain>
        <tissue evidence="1">Head and thorax</tissue>
    </source>
</reference>
<evidence type="ECO:0000313" key="1">
    <source>
        <dbReference type="EMBL" id="KAL2732240.1"/>
    </source>
</evidence>
<protein>
    <submittedName>
        <fullName evidence="1">Unconventional myosin-Va isoform X1</fullName>
    </submittedName>
</protein>
<dbReference type="EMBL" id="JAYRBN010000075">
    <property type="protein sequence ID" value="KAL2732240.1"/>
    <property type="molecule type" value="Genomic_DNA"/>
</dbReference>
<proteinExistence type="predicted"/>